<dbReference type="GO" id="GO:0007154">
    <property type="term" value="P:cell communication"/>
    <property type="evidence" value="ECO:0007669"/>
    <property type="project" value="UniProtKB-ARBA"/>
</dbReference>
<dbReference type="InterPro" id="IPR000742">
    <property type="entry name" value="EGF"/>
</dbReference>
<comment type="caution">
    <text evidence="14">Lacks conserved residue(s) required for the propagation of feature annotation.</text>
</comment>
<feature type="domain" description="EGF-like" evidence="17">
    <location>
        <begin position="477"/>
        <end position="513"/>
    </location>
</feature>
<dbReference type="PROSITE" id="PS50049">
    <property type="entry name" value="THD_2"/>
    <property type="match status" value="1"/>
</dbReference>
<feature type="transmembrane region" description="Helical" evidence="16">
    <location>
        <begin position="32"/>
        <end position="54"/>
    </location>
</feature>
<feature type="disulfide bond" evidence="13">
    <location>
        <begin position="503"/>
        <end position="512"/>
    </location>
</feature>
<dbReference type="Pfam" id="PF25024">
    <property type="entry name" value="EGF_TEN"/>
    <property type="match status" value="1"/>
</dbReference>
<sequence length="692" mass="76349">MDLENDKSAKQDAQFHEGAETKANHRKHDSTFSVLLLLSFFAFIALNGVGYMHLARRLAYVEGQLASQCVQPASGQLVSETARQDHGGVEKFEQSWGQRLNSEQQQTVALQPSPSLHLNMARLKRSEDVSSAGKWEVRIFHPKSAHGRRHKRHHVMAKGVVEVKIGGEWGRICDRNWGMTEANVVCRYLGYGGATRSYRKAAANFGDYFSPEFSLSDVDCTGTEQSLQECYHDFDTTSCRGKFTAGVRCTVADECASNPCQNGGTCRDGLDRYTCDCQPGWDGRDCETEINRCSSSPCKNNATCHGGQYEYSCQCAAGWEGKDCDINTDECVSSPCQNAGQCVDGQRGYTCVCEPGWEGLHCETEVDECLSNPCKNAVKCQDLQNGYRCDCQPGWEGHNCEINTDECEANPCKNNATCLDGVNTYSCVCAPGWEGQDCDIHNCASDPCKNNGTCHVTTDGYKCACAPGWRGHHCENMENVCESNPCQNHGTCHNGGDHYICRCSQGWGGVHCETVKAENEPSALVSPNASSTHGHLVMDSAHKKSSSAWVHIAASSDSSDQTVTIKAGHGVLAGHWNTDTINSKKFHFDNGKLKILEEGDYYIYGQIHFIENEVLASNTSYNVMVASEHRGRPHQFLTCMHEMYGTPPYKTCFTAGMRKLHRKDIVYLYVPCNSCVIALSPDTTFFGLMKIN</sequence>
<feature type="disulfide bond" evidence="13">
    <location>
        <begin position="277"/>
        <end position="286"/>
    </location>
</feature>
<dbReference type="OrthoDB" id="442731at2759"/>
<dbReference type="Pfam" id="PF00008">
    <property type="entry name" value="EGF"/>
    <property type="match status" value="1"/>
</dbReference>
<organism evidence="20 21">
    <name type="scientific">Branchiostoma belcheri</name>
    <name type="common">Amphioxus</name>
    <dbReference type="NCBI Taxonomy" id="7741"/>
    <lineage>
        <taxon>Eukaryota</taxon>
        <taxon>Metazoa</taxon>
        <taxon>Chordata</taxon>
        <taxon>Cephalochordata</taxon>
        <taxon>Leptocardii</taxon>
        <taxon>Amphioxiformes</taxon>
        <taxon>Branchiostomatidae</taxon>
        <taxon>Branchiostoma</taxon>
    </lineage>
</organism>
<dbReference type="FunFam" id="2.10.25.10:FF:000004">
    <property type="entry name" value="Neurogenic locus notch 1"/>
    <property type="match status" value="1"/>
</dbReference>
<evidence type="ECO:0000256" key="1">
    <source>
        <dbReference type="ARBA" id="ARBA00004251"/>
    </source>
</evidence>
<dbReference type="SMART" id="SM00181">
    <property type="entry name" value="EGF"/>
    <property type="match status" value="7"/>
</dbReference>
<dbReference type="PROSITE" id="PS00022">
    <property type="entry name" value="EGF_1"/>
    <property type="match status" value="7"/>
</dbReference>
<accession>A0A6P4YLR9</accession>
<dbReference type="GO" id="GO:0005164">
    <property type="term" value="F:tumor necrosis factor receptor binding"/>
    <property type="evidence" value="ECO:0007669"/>
    <property type="project" value="InterPro"/>
</dbReference>
<feature type="compositionally biased region" description="Basic and acidic residues" evidence="15">
    <location>
        <begin position="1"/>
        <end position="23"/>
    </location>
</feature>
<feature type="disulfide bond" evidence="13">
    <location>
        <begin position="353"/>
        <end position="362"/>
    </location>
</feature>
<feature type="domain" description="EGF-like" evidence="17">
    <location>
        <begin position="403"/>
        <end position="439"/>
    </location>
</feature>
<dbReference type="GeneID" id="109465316"/>
<dbReference type="KEGG" id="bbel:109465316"/>
<evidence type="ECO:0000313" key="21">
    <source>
        <dbReference type="RefSeq" id="XP_019618081.1"/>
    </source>
</evidence>
<feature type="domain" description="EGF-like" evidence="17">
    <location>
        <begin position="365"/>
        <end position="401"/>
    </location>
</feature>
<dbReference type="InterPro" id="IPR001190">
    <property type="entry name" value="SRCR"/>
</dbReference>
<feature type="disulfide bond" evidence="14">
    <location>
        <begin position="220"/>
        <end position="230"/>
    </location>
</feature>
<dbReference type="SMART" id="SM00202">
    <property type="entry name" value="SR"/>
    <property type="match status" value="1"/>
</dbReference>
<evidence type="ECO:0000256" key="2">
    <source>
        <dbReference type="ARBA" id="ARBA00008670"/>
    </source>
</evidence>
<feature type="disulfide bond" evidence="13">
    <location>
        <begin position="391"/>
        <end position="400"/>
    </location>
</feature>
<keyword evidence="9 16" id="KW-1133">Transmembrane helix</keyword>
<dbReference type="SUPFAM" id="SSF56487">
    <property type="entry name" value="SRCR-like"/>
    <property type="match status" value="1"/>
</dbReference>
<feature type="domain" description="EGF-like" evidence="17">
    <location>
        <begin position="327"/>
        <end position="363"/>
    </location>
</feature>
<dbReference type="CDD" id="cd00054">
    <property type="entry name" value="EGF_CA"/>
    <property type="match status" value="7"/>
</dbReference>
<dbReference type="InterPro" id="IPR008983">
    <property type="entry name" value="Tumour_necrosis_fac-like_dom"/>
</dbReference>
<dbReference type="PROSITE" id="PS50287">
    <property type="entry name" value="SRCR_2"/>
    <property type="match status" value="1"/>
</dbReference>
<dbReference type="PROSITE" id="PS00010">
    <property type="entry name" value="ASX_HYDROXYL"/>
    <property type="match status" value="5"/>
</dbReference>
<dbReference type="PRINTS" id="PR00010">
    <property type="entry name" value="EGFBLOOD"/>
</dbReference>
<evidence type="ECO:0000256" key="11">
    <source>
        <dbReference type="ARBA" id="ARBA00023157"/>
    </source>
</evidence>
<dbReference type="Proteomes" id="UP000515135">
    <property type="component" value="Unplaced"/>
</dbReference>
<dbReference type="GO" id="GO:0023052">
    <property type="term" value="P:signaling"/>
    <property type="evidence" value="ECO:0007669"/>
    <property type="project" value="UniProtKB-ARBA"/>
</dbReference>
<dbReference type="AlphaFoldDB" id="A0A6P4YLR9"/>
<dbReference type="PROSITE" id="PS01187">
    <property type="entry name" value="EGF_CA"/>
    <property type="match status" value="2"/>
</dbReference>
<evidence type="ECO:0000313" key="20">
    <source>
        <dbReference type="Proteomes" id="UP000515135"/>
    </source>
</evidence>
<proteinExistence type="inferred from homology"/>
<comment type="similarity">
    <text evidence="2">Belongs to the tumor necrosis factor family.</text>
</comment>
<evidence type="ECO:0000256" key="12">
    <source>
        <dbReference type="ARBA" id="ARBA00023180"/>
    </source>
</evidence>
<evidence type="ECO:0000256" key="15">
    <source>
        <dbReference type="SAM" id="MobiDB-lite"/>
    </source>
</evidence>
<dbReference type="InterPro" id="IPR001881">
    <property type="entry name" value="EGF-like_Ca-bd_dom"/>
</dbReference>
<feature type="region of interest" description="Disordered" evidence="15">
    <location>
        <begin position="1"/>
        <end position="24"/>
    </location>
</feature>
<dbReference type="FunFam" id="2.10.25.10:FF:000143">
    <property type="entry name" value="Protein crumbs 1"/>
    <property type="match status" value="1"/>
</dbReference>
<keyword evidence="8" id="KW-0106">Calcium</keyword>
<keyword evidence="11 14" id="KW-1015">Disulfide bond</keyword>
<evidence type="ECO:0000256" key="9">
    <source>
        <dbReference type="ARBA" id="ARBA00022989"/>
    </source>
</evidence>
<dbReference type="PROSITE" id="PS01186">
    <property type="entry name" value="EGF_2"/>
    <property type="match status" value="7"/>
</dbReference>
<evidence type="ECO:0000256" key="4">
    <source>
        <dbReference type="ARBA" id="ARBA00022536"/>
    </source>
</evidence>
<feature type="disulfide bond" evidence="13">
    <location>
        <begin position="429"/>
        <end position="438"/>
    </location>
</feature>
<evidence type="ECO:0000256" key="16">
    <source>
        <dbReference type="SAM" id="Phobius"/>
    </source>
</evidence>
<evidence type="ECO:0000256" key="8">
    <source>
        <dbReference type="ARBA" id="ARBA00022837"/>
    </source>
</evidence>
<dbReference type="InterPro" id="IPR036772">
    <property type="entry name" value="SRCR-like_dom_sf"/>
</dbReference>
<dbReference type="PROSITE" id="PS50026">
    <property type="entry name" value="EGF_3"/>
    <property type="match status" value="7"/>
</dbReference>
<dbReference type="SMART" id="SM00179">
    <property type="entry name" value="EGF_CA"/>
    <property type="match status" value="7"/>
</dbReference>
<keyword evidence="7" id="KW-0677">Repeat</keyword>
<protein>
    <submittedName>
        <fullName evidence="21">Protein jagged-1-like isoform X1</fullName>
    </submittedName>
</protein>
<dbReference type="InterPro" id="IPR000152">
    <property type="entry name" value="EGF-type_Asp/Asn_hydroxyl_site"/>
</dbReference>
<dbReference type="InterPro" id="IPR051022">
    <property type="entry name" value="Notch_Cell-Fate_Det"/>
</dbReference>
<keyword evidence="4 13" id="KW-0245">EGF-like domain</keyword>
<dbReference type="InterPro" id="IPR006052">
    <property type="entry name" value="TNF_dom"/>
</dbReference>
<feature type="domain" description="EGF-like" evidence="17">
    <location>
        <begin position="251"/>
        <end position="287"/>
    </location>
</feature>
<dbReference type="FunFam" id="3.10.250.10:FF:000016">
    <property type="entry name" value="Scavenger receptor cysteine-rich protein type 12"/>
    <property type="match status" value="1"/>
</dbReference>
<name>A0A6P4YLR9_BRABE</name>
<dbReference type="SUPFAM" id="SSF49842">
    <property type="entry name" value="TNF-like"/>
    <property type="match status" value="1"/>
</dbReference>
<feature type="domain" description="EGF-like" evidence="17">
    <location>
        <begin position="289"/>
        <end position="325"/>
    </location>
</feature>
<evidence type="ECO:0000256" key="10">
    <source>
        <dbReference type="ARBA" id="ARBA00023136"/>
    </source>
</evidence>
<keyword evidence="12" id="KW-0325">Glycoprotein</keyword>
<dbReference type="FunFam" id="2.10.25.10:FF:000391">
    <property type="entry name" value="Weary, isoform C"/>
    <property type="match status" value="2"/>
</dbReference>
<evidence type="ECO:0000259" key="17">
    <source>
        <dbReference type="PROSITE" id="PS50026"/>
    </source>
</evidence>
<dbReference type="RefSeq" id="XP_019618081.1">
    <property type="nucleotide sequence ID" value="XM_019762522.1"/>
</dbReference>
<dbReference type="GO" id="GO:0005886">
    <property type="term" value="C:plasma membrane"/>
    <property type="evidence" value="ECO:0007669"/>
    <property type="project" value="UniProtKB-SubCell"/>
</dbReference>
<dbReference type="FunFam" id="2.10.25.10:FF:000321">
    <property type="entry name" value="Protein delta homolog 1"/>
    <property type="match status" value="1"/>
</dbReference>
<evidence type="ECO:0000256" key="7">
    <source>
        <dbReference type="ARBA" id="ARBA00022737"/>
    </source>
</evidence>
<evidence type="ECO:0000259" key="19">
    <source>
        <dbReference type="PROSITE" id="PS50287"/>
    </source>
</evidence>
<comment type="subcellular location">
    <subcellularLocation>
        <location evidence="1">Cell membrane</location>
        <topology evidence="1">Single-pass type I membrane protein</topology>
    </subcellularLocation>
</comment>
<keyword evidence="20" id="KW-1185">Reference proteome</keyword>
<evidence type="ECO:0000256" key="5">
    <source>
        <dbReference type="ARBA" id="ARBA00022692"/>
    </source>
</evidence>
<dbReference type="GO" id="GO:0006955">
    <property type="term" value="P:immune response"/>
    <property type="evidence" value="ECO:0007669"/>
    <property type="project" value="InterPro"/>
</dbReference>
<keyword evidence="10 16" id="KW-0472">Membrane</keyword>
<dbReference type="Gene3D" id="2.60.120.40">
    <property type="match status" value="1"/>
</dbReference>
<evidence type="ECO:0000259" key="18">
    <source>
        <dbReference type="PROSITE" id="PS50049"/>
    </source>
</evidence>
<dbReference type="Pfam" id="PF00229">
    <property type="entry name" value="TNF"/>
    <property type="match status" value="1"/>
</dbReference>
<dbReference type="Gene3D" id="2.10.25.10">
    <property type="entry name" value="Laminin"/>
    <property type="match status" value="7"/>
</dbReference>
<dbReference type="FunFam" id="2.10.25.10:FF:000123">
    <property type="entry name" value="Crumbs homolog 1 (Drosophila)"/>
    <property type="match status" value="1"/>
</dbReference>
<dbReference type="FunFam" id="2.10.25.10:FF:000434">
    <property type="entry name" value="Predicted protein"/>
    <property type="match status" value="1"/>
</dbReference>
<evidence type="ECO:0000256" key="14">
    <source>
        <dbReference type="PROSITE-ProRule" id="PRU00196"/>
    </source>
</evidence>
<evidence type="ECO:0000256" key="6">
    <source>
        <dbReference type="ARBA" id="ARBA00022729"/>
    </source>
</evidence>
<dbReference type="InterPro" id="IPR018097">
    <property type="entry name" value="EGF_Ca-bd_CS"/>
</dbReference>
<dbReference type="Gene3D" id="3.10.250.10">
    <property type="entry name" value="SRCR-like domain"/>
    <property type="match status" value="1"/>
</dbReference>
<feature type="domain" description="EGF-like" evidence="17">
    <location>
        <begin position="440"/>
        <end position="475"/>
    </location>
</feature>
<keyword evidence="6" id="KW-0732">Signal</keyword>
<dbReference type="SUPFAM" id="SSF57196">
    <property type="entry name" value="EGF/Laminin"/>
    <property type="match status" value="7"/>
</dbReference>
<dbReference type="PANTHER" id="PTHR24049:SF35">
    <property type="entry name" value="EGF-LIKE DOMAIN-CONTAINING PROTEIN"/>
    <property type="match status" value="1"/>
</dbReference>
<dbReference type="Pfam" id="PF00530">
    <property type="entry name" value="SRCR"/>
    <property type="match status" value="1"/>
</dbReference>
<feature type="domain" description="SRCR" evidence="19">
    <location>
        <begin position="137"/>
        <end position="250"/>
    </location>
</feature>
<dbReference type="GO" id="GO:0005509">
    <property type="term" value="F:calcium ion binding"/>
    <property type="evidence" value="ECO:0007669"/>
    <property type="project" value="InterPro"/>
</dbReference>
<evidence type="ECO:0000256" key="3">
    <source>
        <dbReference type="ARBA" id="ARBA00022475"/>
    </source>
</evidence>
<feature type="disulfide bond" evidence="13">
    <location>
        <begin position="315"/>
        <end position="324"/>
    </location>
</feature>
<gene>
    <name evidence="21" type="primary">LOC109465316</name>
</gene>
<feature type="domain" description="THD" evidence="18">
    <location>
        <begin position="546"/>
        <end position="691"/>
    </location>
</feature>
<dbReference type="PANTHER" id="PTHR24049">
    <property type="entry name" value="CRUMBS FAMILY MEMBER"/>
    <property type="match status" value="1"/>
</dbReference>
<evidence type="ECO:0000256" key="13">
    <source>
        <dbReference type="PROSITE-ProRule" id="PRU00076"/>
    </source>
</evidence>
<reference evidence="21" key="1">
    <citation type="submission" date="2025-08" db="UniProtKB">
        <authorList>
            <consortium name="RefSeq"/>
        </authorList>
    </citation>
    <scope>IDENTIFICATION</scope>
    <source>
        <tissue evidence="21">Gonad</tissue>
    </source>
</reference>
<feature type="disulfide bond" evidence="13">
    <location>
        <begin position="465"/>
        <end position="474"/>
    </location>
</feature>
<dbReference type="PRINTS" id="PR00258">
    <property type="entry name" value="SPERACTRCPTR"/>
</dbReference>
<keyword evidence="5 16" id="KW-0812">Transmembrane</keyword>
<keyword evidence="3" id="KW-1003">Cell membrane</keyword>